<evidence type="ECO:0000256" key="2">
    <source>
        <dbReference type="ARBA" id="ARBA00022857"/>
    </source>
</evidence>
<evidence type="ECO:0000259" key="6">
    <source>
        <dbReference type="Pfam" id="PF08546"/>
    </source>
</evidence>
<dbReference type="InterPro" id="IPR008927">
    <property type="entry name" value="6-PGluconate_DH-like_C_sf"/>
</dbReference>
<dbReference type="NCBIfam" id="TIGR00745">
    <property type="entry name" value="apbA_panE"/>
    <property type="match status" value="1"/>
</dbReference>
<evidence type="ECO:0000256" key="3">
    <source>
        <dbReference type="ARBA" id="ARBA00023002"/>
    </source>
</evidence>
<evidence type="ECO:0000256" key="4">
    <source>
        <dbReference type="RuleBase" id="RU362068"/>
    </source>
</evidence>
<keyword evidence="3 4" id="KW-0560">Oxidoreductase</keyword>
<keyword evidence="8" id="KW-1185">Reference proteome</keyword>
<dbReference type="InterPro" id="IPR036291">
    <property type="entry name" value="NAD(P)-bd_dom_sf"/>
</dbReference>
<dbReference type="GO" id="GO:0005737">
    <property type="term" value="C:cytoplasm"/>
    <property type="evidence" value="ECO:0007669"/>
    <property type="project" value="TreeGrafter"/>
</dbReference>
<dbReference type="InterPro" id="IPR013328">
    <property type="entry name" value="6PGD_dom2"/>
</dbReference>
<evidence type="ECO:0000256" key="1">
    <source>
        <dbReference type="ARBA" id="ARBA00007870"/>
    </source>
</evidence>
<dbReference type="EMBL" id="LSSL01004285">
    <property type="protein sequence ID" value="OLY79571.1"/>
    <property type="molecule type" value="Genomic_DNA"/>
</dbReference>
<dbReference type="PANTHER" id="PTHR21708:SF26">
    <property type="entry name" value="2-DEHYDROPANTOATE 2-REDUCTASE"/>
    <property type="match status" value="1"/>
</dbReference>
<accession>A0A1R0GRP8</accession>
<dbReference type="Pfam" id="PF08546">
    <property type="entry name" value="ApbA_C"/>
    <property type="match status" value="1"/>
</dbReference>
<evidence type="ECO:0000313" key="7">
    <source>
        <dbReference type="EMBL" id="OLY79571.1"/>
    </source>
</evidence>
<dbReference type="GO" id="GO:0008677">
    <property type="term" value="F:2-dehydropantoate 2-reductase activity"/>
    <property type="evidence" value="ECO:0007669"/>
    <property type="project" value="UniProtKB-EC"/>
</dbReference>
<organism evidence="7 8">
    <name type="scientific">Smittium mucronatum</name>
    <dbReference type="NCBI Taxonomy" id="133383"/>
    <lineage>
        <taxon>Eukaryota</taxon>
        <taxon>Fungi</taxon>
        <taxon>Fungi incertae sedis</taxon>
        <taxon>Zoopagomycota</taxon>
        <taxon>Kickxellomycotina</taxon>
        <taxon>Harpellomycetes</taxon>
        <taxon>Harpellales</taxon>
        <taxon>Legeriomycetaceae</taxon>
        <taxon>Smittium</taxon>
    </lineage>
</organism>
<dbReference type="SUPFAM" id="SSF51735">
    <property type="entry name" value="NAD(P)-binding Rossmann-fold domains"/>
    <property type="match status" value="1"/>
</dbReference>
<sequence length="329" mass="36790">MVQSKILVIGAGGVGSIYGWRLQIGGAHVSMVCRSNFRTIKDVGFHISSKKYGDGSFLPDMVYSSAKDAFEDDQKYDYILVCTKSLPNIMNPADVLKGCKFAEGTVIVLVQNGIGIETYFHDAFPQNRILSAVAYIDTKQSKDGLIEHGERNDLSFGLYMPNKLEFYTDQNRKMCNDLVDCFIAGGAGAKVSENIQRERWFKVIWNSSFNPISVLAGGSNSTELLNMDGMENMIKDTMLETISIGEAVVKMPLSNFSNEEIFGMLIYPLRGRVPPVYPSMLVDFENKRPMEHEVILKNVINYADELGVKTPNLKVIYQLILAVESKYLK</sequence>
<comment type="catalytic activity">
    <reaction evidence="4">
        <text>(R)-pantoate + NADP(+) = 2-dehydropantoate + NADPH + H(+)</text>
        <dbReference type="Rhea" id="RHEA:16233"/>
        <dbReference type="ChEBI" id="CHEBI:11561"/>
        <dbReference type="ChEBI" id="CHEBI:15378"/>
        <dbReference type="ChEBI" id="CHEBI:15980"/>
        <dbReference type="ChEBI" id="CHEBI:57783"/>
        <dbReference type="ChEBI" id="CHEBI:58349"/>
        <dbReference type="EC" id="1.1.1.169"/>
    </reaction>
</comment>
<dbReference type="SUPFAM" id="SSF48179">
    <property type="entry name" value="6-phosphogluconate dehydrogenase C-terminal domain-like"/>
    <property type="match status" value="1"/>
</dbReference>
<keyword evidence="2 4" id="KW-0521">NADP</keyword>
<dbReference type="InterPro" id="IPR051402">
    <property type="entry name" value="KPR-Related"/>
</dbReference>
<reference evidence="7 8" key="1">
    <citation type="journal article" date="2016" name="Mol. Biol. Evol.">
        <title>Genome-Wide Survey of Gut Fungi (Harpellales) Reveals the First Horizontally Transferred Ubiquitin Gene from a Mosquito Host.</title>
        <authorList>
            <person name="Wang Y."/>
            <person name="White M.M."/>
            <person name="Kvist S."/>
            <person name="Moncalvo J.M."/>
        </authorList>
    </citation>
    <scope>NUCLEOTIDE SEQUENCE [LARGE SCALE GENOMIC DNA]</scope>
    <source>
        <strain evidence="7 8">ALG-7-W6</strain>
    </source>
</reference>
<dbReference type="Pfam" id="PF02558">
    <property type="entry name" value="ApbA"/>
    <property type="match status" value="1"/>
</dbReference>
<dbReference type="PANTHER" id="PTHR21708">
    <property type="entry name" value="PROBABLE 2-DEHYDROPANTOATE 2-REDUCTASE"/>
    <property type="match status" value="1"/>
</dbReference>
<feature type="domain" description="Ketopantoate reductase N-terminal" evidence="5">
    <location>
        <begin position="6"/>
        <end position="158"/>
    </location>
</feature>
<dbReference type="EC" id="1.1.1.169" evidence="4"/>
<proteinExistence type="inferred from homology"/>
<comment type="function">
    <text evidence="4">Catalyzes the NADPH-dependent reduction of ketopantoate into pantoic acid.</text>
</comment>
<evidence type="ECO:0000259" key="5">
    <source>
        <dbReference type="Pfam" id="PF02558"/>
    </source>
</evidence>
<dbReference type="AlphaFoldDB" id="A0A1R0GRP8"/>
<evidence type="ECO:0000313" key="8">
    <source>
        <dbReference type="Proteomes" id="UP000187455"/>
    </source>
</evidence>
<dbReference type="InterPro" id="IPR013752">
    <property type="entry name" value="KPA_reductase"/>
</dbReference>
<dbReference type="Gene3D" id="3.40.50.720">
    <property type="entry name" value="NAD(P)-binding Rossmann-like Domain"/>
    <property type="match status" value="1"/>
</dbReference>
<dbReference type="STRING" id="133383.A0A1R0GRP8"/>
<dbReference type="OrthoDB" id="3609at2759"/>
<gene>
    <name evidence="7" type="ORF">AYI68_g6356</name>
</gene>
<protein>
    <recommendedName>
        <fullName evidence="4">2-dehydropantoate 2-reductase</fullName>
        <ecNumber evidence="4">1.1.1.169</ecNumber>
    </recommendedName>
    <alternativeName>
        <fullName evidence="4">Ketopantoate reductase</fullName>
    </alternativeName>
</protein>
<comment type="caution">
    <text evidence="7">The sequence shown here is derived from an EMBL/GenBank/DDBJ whole genome shotgun (WGS) entry which is preliminary data.</text>
</comment>
<dbReference type="InterPro" id="IPR013332">
    <property type="entry name" value="KPR_N"/>
</dbReference>
<dbReference type="Gene3D" id="1.10.1040.10">
    <property type="entry name" value="N-(1-d-carboxylethyl)-l-norvaline Dehydrogenase, domain 2"/>
    <property type="match status" value="1"/>
</dbReference>
<comment type="similarity">
    <text evidence="1 4">Belongs to the ketopantoate reductase family.</text>
</comment>
<dbReference type="GO" id="GO:0015940">
    <property type="term" value="P:pantothenate biosynthetic process"/>
    <property type="evidence" value="ECO:0007669"/>
    <property type="project" value="InterPro"/>
</dbReference>
<feature type="domain" description="Ketopantoate reductase C-terminal" evidence="6">
    <location>
        <begin position="194"/>
        <end position="323"/>
    </location>
</feature>
<dbReference type="InterPro" id="IPR003710">
    <property type="entry name" value="ApbA"/>
</dbReference>
<dbReference type="Proteomes" id="UP000187455">
    <property type="component" value="Unassembled WGS sequence"/>
</dbReference>
<dbReference type="FunFam" id="1.10.1040.10:FF:000017">
    <property type="entry name" value="2-dehydropantoate 2-reductase"/>
    <property type="match status" value="1"/>
</dbReference>
<name>A0A1R0GRP8_9FUNG</name>